<dbReference type="EMBL" id="CP018839">
    <property type="protein sequence ID" value="APR05924.1"/>
    <property type="molecule type" value="Genomic_DNA"/>
</dbReference>
<proteinExistence type="predicted"/>
<dbReference type="PANTHER" id="PTHR46796">
    <property type="entry name" value="HTH-TYPE TRANSCRIPTIONAL ACTIVATOR RHAS-RELATED"/>
    <property type="match status" value="1"/>
</dbReference>
<name>A0A1H5YE77_9RHOO</name>
<dbReference type="RefSeq" id="WP_075149187.1">
    <property type="nucleotide sequence ID" value="NZ_CP018839.1"/>
</dbReference>
<dbReference type="GO" id="GO:0003700">
    <property type="term" value="F:DNA-binding transcription factor activity"/>
    <property type="evidence" value="ECO:0007669"/>
    <property type="project" value="InterPro"/>
</dbReference>
<keyword evidence="3" id="KW-0804">Transcription</keyword>
<protein>
    <submittedName>
        <fullName evidence="4">AraC family transcriptional regulator</fullName>
    </submittedName>
</protein>
<keyword evidence="1" id="KW-0805">Transcription regulation</keyword>
<reference evidence="4 5" key="1">
    <citation type="submission" date="2016-12" db="EMBL/GenBank/DDBJ databases">
        <title>Complete genome sequence of Thauera chlorobenzoica, a Betaproteobacterium degrading haloaromatics anaerobically to CO2 and halides.</title>
        <authorList>
            <person name="Goris T."/>
            <person name="Mergelsberg M."/>
            <person name="Boll M."/>
        </authorList>
    </citation>
    <scope>NUCLEOTIDE SEQUENCE [LARGE SCALE GENOMIC DNA]</scope>
    <source>
        <strain evidence="4 5">3CB1</strain>
    </source>
</reference>
<dbReference type="GO" id="GO:0043565">
    <property type="term" value="F:sequence-specific DNA binding"/>
    <property type="evidence" value="ECO:0007669"/>
    <property type="project" value="InterPro"/>
</dbReference>
<evidence type="ECO:0000256" key="1">
    <source>
        <dbReference type="ARBA" id="ARBA00023015"/>
    </source>
</evidence>
<evidence type="ECO:0000256" key="2">
    <source>
        <dbReference type="ARBA" id="ARBA00023125"/>
    </source>
</evidence>
<dbReference type="Pfam" id="PF14525">
    <property type="entry name" value="AraC_binding_2"/>
    <property type="match status" value="1"/>
</dbReference>
<dbReference type="InterPro" id="IPR009057">
    <property type="entry name" value="Homeodomain-like_sf"/>
</dbReference>
<dbReference type="InterPro" id="IPR018060">
    <property type="entry name" value="HTH_AraC"/>
</dbReference>
<dbReference type="SMART" id="SM00342">
    <property type="entry name" value="HTH_ARAC"/>
    <property type="match status" value="1"/>
</dbReference>
<evidence type="ECO:0000313" key="5">
    <source>
        <dbReference type="Proteomes" id="UP000185739"/>
    </source>
</evidence>
<dbReference type="AlphaFoldDB" id="A0A1H5YE77"/>
<gene>
    <name evidence="4" type="ORF">Tchl_3111</name>
</gene>
<dbReference type="InterPro" id="IPR035418">
    <property type="entry name" value="AraC-bd_2"/>
</dbReference>
<dbReference type="SUPFAM" id="SSF46689">
    <property type="entry name" value="Homeodomain-like"/>
    <property type="match status" value="2"/>
</dbReference>
<dbReference type="STRING" id="96773.Tchl_3111"/>
<dbReference type="InterPro" id="IPR050204">
    <property type="entry name" value="AraC_XylS_family_regulators"/>
</dbReference>
<dbReference type="Pfam" id="PF12833">
    <property type="entry name" value="HTH_18"/>
    <property type="match status" value="1"/>
</dbReference>
<dbReference type="PROSITE" id="PS01124">
    <property type="entry name" value="HTH_ARAC_FAMILY_2"/>
    <property type="match status" value="1"/>
</dbReference>
<dbReference type="KEGG" id="tcl:Tchl_3111"/>
<sequence>MNAQLLARYELFRTRDLEEAREQVGRILSPHRLTSPNPRAAFDVRYQYVNLGDTSVMYAEYGGDVVIDPGALESFYLVGMPQAGKTLVHIAGQDIVSRPGYASVQSPTRPLRTTWLDGCRKLTVKIDRCALERHLAQLLGRPLDRPIEFEPLMNVERGPALSWRHMVDFLLSELSGNSALIATPEARRRIEELLMNALLTIQPHSYSDALTTPAGSAAPACIRRVEDYIAANPFQALTLQTLSQVAGVSPRSLQEGFKRYRGVSPIAFVTERRLELARRTLQEGRPHDSVTEVALRCGFFHLGRFAQSYKVRFGETPSETFRRASGRSR</sequence>
<dbReference type="OrthoDB" id="185346at2"/>
<dbReference type="Proteomes" id="UP000185739">
    <property type="component" value="Chromosome"/>
</dbReference>
<keyword evidence="5" id="KW-1185">Reference proteome</keyword>
<dbReference type="Gene3D" id="1.10.10.60">
    <property type="entry name" value="Homeodomain-like"/>
    <property type="match status" value="1"/>
</dbReference>
<accession>A0A1H5YE77</accession>
<evidence type="ECO:0000313" key="4">
    <source>
        <dbReference type="EMBL" id="APR05924.1"/>
    </source>
</evidence>
<dbReference type="PANTHER" id="PTHR46796:SF12">
    <property type="entry name" value="HTH-TYPE DNA-BINDING TRANSCRIPTIONAL ACTIVATOR EUTR"/>
    <property type="match status" value="1"/>
</dbReference>
<organism evidence="4 5">
    <name type="scientific">Thauera chlorobenzoica</name>
    <dbReference type="NCBI Taxonomy" id="96773"/>
    <lineage>
        <taxon>Bacteria</taxon>
        <taxon>Pseudomonadati</taxon>
        <taxon>Pseudomonadota</taxon>
        <taxon>Betaproteobacteria</taxon>
        <taxon>Rhodocyclales</taxon>
        <taxon>Zoogloeaceae</taxon>
        <taxon>Thauera</taxon>
    </lineage>
</organism>
<evidence type="ECO:0000256" key="3">
    <source>
        <dbReference type="ARBA" id="ARBA00023163"/>
    </source>
</evidence>
<keyword evidence="2" id="KW-0238">DNA-binding</keyword>